<keyword evidence="3 6" id="KW-0378">Hydrolase</keyword>
<evidence type="ECO:0000256" key="3">
    <source>
        <dbReference type="ARBA" id="ARBA00022801"/>
    </source>
</evidence>
<evidence type="ECO:0000256" key="1">
    <source>
        <dbReference type="ARBA" id="ARBA00011063"/>
    </source>
</evidence>
<dbReference type="SUPFAM" id="SSF52788">
    <property type="entry name" value="Phosphotyrosine protein phosphatases I"/>
    <property type="match status" value="1"/>
</dbReference>
<dbReference type="EC" id="3.1.3.48" evidence="2"/>
<dbReference type="InterPro" id="IPR023485">
    <property type="entry name" value="Ptyr_pPase"/>
</dbReference>
<dbReference type="Gene3D" id="3.40.50.2300">
    <property type="match status" value="1"/>
</dbReference>
<keyword evidence="7" id="KW-1185">Reference proteome</keyword>
<dbReference type="PANTHER" id="PTHR11717:SF7">
    <property type="entry name" value="LOW MOLECULAR WEIGHT PHOSPHOTYROSINE PROTEIN PHOSPHATASE"/>
    <property type="match status" value="1"/>
</dbReference>
<dbReference type="GO" id="GO:0004725">
    <property type="term" value="F:protein tyrosine phosphatase activity"/>
    <property type="evidence" value="ECO:0007669"/>
    <property type="project" value="UniProtKB-EC"/>
</dbReference>
<comment type="caution">
    <text evidence="6">The sequence shown here is derived from an EMBL/GenBank/DDBJ whole genome shotgun (WGS) entry which is preliminary data.</text>
</comment>
<protein>
    <recommendedName>
        <fullName evidence="2">protein-tyrosine-phosphatase</fullName>
        <ecNumber evidence="2">3.1.3.48</ecNumber>
    </recommendedName>
</protein>
<evidence type="ECO:0000256" key="2">
    <source>
        <dbReference type="ARBA" id="ARBA00013064"/>
    </source>
</evidence>
<dbReference type="SMART" id="SM00226">
    <property type="entry name" value="LMWPc"/>
    <property type="match status" value="1"/>
</dbReference>
<feature type="domain" description="Phosphotyrosine protein phosphatase I" evidence="5">
    <location>
        <begin position="3"/>
        <end position="189"/>
    </location>
</feature>
<accession>A0ABU2AY29</accession>
<organism evidence="6 7">
    <name type="scientific">Enteractinococcus fodinae</name>
    <dbReference type="NCBI Taxonomy" id="684663"/>
    <lineage>
        <taxon>Bacteria</taxon>
        <taxon>Bacillati</taxon>
        <taxon>Actinomycetota</taxon>
        <taxon>Actinomycetes</taxon>
        <taxon>Micrococcales</taxon>
        <taxon>Micrococcaceae</taxon>
    </lineage>
</organism>
<dbReference type="PRINTS" id="PR00719">
    <property type="entry name" value="LMWPTPASE"/>
</dbReference>
<evidence type="ECO:0000256" key="4">
    <source>
        <dbReference type="ARBA" id="ARBA00022912"/>
    </source>
</evidence>
<sequence length="211" mass="23421">MTIRILTICTGNICRSPFAARLLATKLDRKQFRTASAGTSAMLGDPMQETMQQLAKKLGVQGTEKHRAHSVTSGVVAQADLILGMEREHRSEAARFHPSAARRSFTLLEFAHIVSYINDGQLQTLLLQSGDTPTAAIEAVVRMRGVVPRLNPDRLYDLQDPYGRSRQVYARSAQQIEQAVDRIARFFEHAAELSAALKNGYPAIVTMNDRK</sequence>
<keyword evidence="4" id="KW-0904">Protein phosphatase</keyword>
<gene>
    <name evidence="6" type="ORF">J2S62_000318</name>
</gene>
<dbReference type="EMBL" id="JAVDYJ010000001">
    <property type="protein sequence ID" value="MDR7346061.1"/>
    <property type="molecule type" value="Genomic_DNA"/>
</dbReference>
<dbReference type="InterPro" id="IPR050438">
    <property type="entry name" value="LMW_PTPase"/>
</dbReference>
<dbReference type="Pfam" id="PF01451">
    <property type="entry name" value="LMWPc"/>
    <property type="match status" value="1"/>
</dbReference>
<dbReference type="InterPro" id="IPR017867">
    <property type="entry name" value="Tyr_phospatase_low_mol_wt"/>
</dbReference>
<dbReference type="InterPro" id="IPR036196">
    <property type="entry name" value="Ptyr_pPase_sf"/>
</dbReference>
<comment type="similarity">
    <text evidence="1">Belongs to the low molecular weight phosphotyrosine protein phosphatase family.</text>
</comment>
<reference evidence="6 7" key="1">
    <citation type="submission" date="2023-07" db="EMBL/GenBank/DDBJ databases">
        <title>Sequencing the genomes of 1000 actinobacteria strains.</title>
        <authorList>
            <person name="Klenk H.-P."/>
        </authorList>
    </citation>
    <scope>NUCLEOTIDE SEQUENCE [LARGE SCALE GENOMIC DNA]</scope>
    <source>
        <strain evidence="6 7">DSM 22966</strain>
    </source>
</reference>
<evidence type="ECO:0000313" key="6">
    <source>
        <dbReference type="EMBL" id="MDR7346061.1"/>
    </source>
</evidence>
<name>A0ABU2AY29_9MICC</name>
<dbReference type="RefSeq" id="WP_310170512.1">
    <property type="nucleotide sequence ID" value="NZ_BAABHE010000002.1"/>
</dbReference>
<evidence type="ECO:0000313" key="7">
    <source>
        <dbReference type="Proteomes" id="UP001183794"/>
    </source>
</evidence>
<dbReference type="Proteomes" id="UP001183794">
    <property type="component" value="Unassembled WGS sequence"/>
</dbReference>
<proteinExistence type="inferred from homology"/>
<dbReference type="PANTHER" id="PTHR11717">
    <property type="entry name" value="LOW MOLECULAR WEIGHT PROTEIN TYROSINE PHOSPHATASE"/>
    <property type="match status" value="1"/>
</dbReference>
<evidence type="ECO:0000259" key="5">
    <source>
        <dbReference type="SMART" id="SM00226"/>
    </source>
</evidence>